<gene>
    <name evidence="1" type="ORF">CVT24_009676</name>
</gene>
<dbReference type="Proteomes" id="UP000284842">
    <property type="component" value="Unassembled WGS sequence"/>
</dbReference>
<keyword evidence="2" id="KW-1185">Reference proteome</keyword>
<evidence type="ECO:0000313" key="2">
    <source>
        <dbReference type="Proteomes" id="UP000284842"/>
    </source>
</evidence>
<protein>
    <recommendedName>
        <fullName evidence="3">F-box domain-containing protein</fullName>
    </recommendedName>
</protein>
<accession>A0A409Y9Z3</accession>
<evidence type="ECO:0008006" key="3">
    <source>
        <dbReference type="Google" id="ProtNLM"/>
    </source>
</evidence>
<dbReference type="AlphaFoldDB" id="A0A409Y9Z3"/>
<proteinExistence type="predicted"/>
<dbReference type="InParanoid" id="A0A409Y9Z3"/>
<evidence type="ECO:0000313" key="1">
    <source>
        <dbReference type="EMBL" id="PPQ99773.1"/>
    </source>
</evidence>
<reference evidence="1 2" key="1">
    <citation type="journal article" date="2018" name="Evol. Lett.">
        <title>Horizontal gene cluster transfer increased hallucinogenic mushroom diversity.</title>
        <authorList>
            <person name="Reynolds H.T."/>
            <person name="Vijayakumar V."/>
            <person name="Gluck-Thaler E."/>
            <person name="Korotkin H.B."/>
            <person name="Matheny P.B."/>
            <person name="Slot J.C."/>
        </authorList>
    </citation>
    <scope>NUCLEOTIDE SEQUENCE [LARGE SCALE GENOMIC DNA]</scope>
    <source>
        <strain evidence="1 2">2629</strain>
    </source>
</reference>
<name>A0A409Y9Z3_9AGAR</name>
<dbReference type="OrthoDB" id="10655087at2759"/>
<organism evidence="1 2">
    <name type="scientific">Panaeolus cyanescens</name>
    <dbReference type="NCBI Taxonomy" id="181874"/>
    <lineage>
        <taxon>Eukaryota</taxon>
        <taxon>Fungi</taxon>
        <taxon>Dikarya</taxon>
        <taxon>Basidiomycota</taxon>
        <taxon>Agaricomycotina</taxon>
        <taxon>Agaricomycetes</taxon>
        <taxon>Agaricomycetidae</taxon>
        <taxon>Agaricales</taxon>
        <taxon>Agaricineae</taxon>
        <taxon>Galeropsidaceae</taxon>
        <taxon>Panaeolus</taxon>
    </lineage>
</organism>
<dbReference type="EMBL" id="NHTK01001347">
    <property type="protein sequence ID" value="PPQ99773.1"/>
    <property type="molecule type" value="Genomic_DNA"/>
</dbReference>
<comment type="caution">
    <text evidence="1">The sequence shown here is derived from an EMBL/GenBank/DDBJ whole genome shotgun (WGS) entry which is preliminary data.</text>
</comment>
<sequence length="321" mass="36289">MLDLPSSAEASDAILPPELILYIISQLDRNEDKTTIAACSLIASGYRSLAQQRLFYSVFFSVDLIKSFQCVLARNNSTRASKFLRTIKDRPALAEHVRYIKTTFEYLQNPDPDEAEVACKSWFDILPRLTRLASFIINAPAGLPWRKFENMTKAAIETTLRSNTQYTLNAPNSFASITDACPLIDLSSLRLSRLRISGRVTHKYELGEDDNSATIDIVRTPFPWIGEVIKTIPIDQPSKLSCNLEIKISFENAIATLTADLPWSDIVAPVNFRWEDRSLIVFQIKLSDRHFGKEVRRKVLESVKRNMLSCGFGGQFICDNT</sequence>